<proteinExistence type="inferred from homology"/>
<dbReference type="PANTHER" id="PTHR47642">
    <property type="entry name" value="ATP-DEPENDENT DNA HELICASE"/>
    <property type="match status" value="1"/>
</dbReference>
<keyword evidence="1" id="KW-0547">Nucleotide-binding</keyword>
<dbReference type="InterPro" id="IPR051055">
    <property type="entry name" value="PIF1_helicase"/>
</dbReference>
<dbReference type="GO" id="GO:0000723">
    <property type="term" value="P:telomere maintenance"/>
    <property type="evidence" value="ECO:0007669"/>
    <property type="project" value="InterPro"/>
</dbReference>
<dbReference type="CDD" id="cd18037">
    <property type="entry name" value="DEXSc_Pif1_like"/>
    <property type="match status" value="1"/>
</dbReference>
<dbReference type="CDD" id="cd18809">
    <property type="entry name" value="SF1_C_RecD"/>
    <property type="match status" value="1"/>
</dbReference>
<dbReference type="Pfam" id="PF05970">
    <property type="entry name" value="PIF1"/>
    <property type="match status" value="1"/>
</dbReference>
<feature type="domain" description="AAA+ ATPase" evidence="3">
    <location>
        <begin position="178"/>
        <end position="311"/>
    </location>
</feature>
<gene>
    <name evidence="4" type="ORF">NSCI0253_LOCUS33909</name>
</gene>
<dbReference type="SMART" id="SM00382">
    <property type="entry name" value="AAA"/>
    <property type="match status" value="1"/>
</dbReference>
<comment type="catalytic activity">
    <reaction evidence="1">
        <text>ATP + H2O = ADP + phosphate + H(+)</text>
        <dbReference type="Rhea" id="RHEA:13065"/>
        <dbReference type="ChEBI" id="CHEBI:15377"/>
        <dbReference type="ChEBI" id="CHEBI:15378"/>
        <dbReference type="ChEBI" id="CHEBI:30616"/>
        <dbReference type="ChEBI" id="CHEBI:43474"/>
        <dbReference type="ChEBI" id="CHEBI:456216"/>
        <dbReference type="EC" id="5.6.2.3"/>
    </reaction>
</comment>
<dbReference type="InterPro" id="IPR010285">
    <property type="entry name" value="DNA_helicase_pif1-like_DEAD"/>
</dbReference>
<comment type="cofactor">
    <cofactor evidence="1">
        <name>Mg(2+)</name>
        <dbReference type="ChEBI" id="CHEBI:18420"/>
    </cofactor>
</comment>
<dbReference type="InterPro" id="IPR003593">
    <property type="entry name" value="AAA+_ATPase"/>
</dbReference>
<dbReference type="GO" id="GO:0005524">
    <property type="term" value="F:ATP binding"/>
    <property type="evidence" value="ECO:0007669"/>
    <property type="project" value="UniProtKB-KW"/>
</dbReference>
<comment type="similarity">
    <text evidence="1">Belongs to the helicase family.</text>
</comment>
<evidence type="ECO:0000259" key="3">
    <source>
        <dbReference type="SMART" id="SM00382"/>
    </source>
</evidence>
<dbReference type="SUPFAM" id="SSF52540">
    <property type="entry name" value="P-loop containing nucleoside triphosphate hydrolases"/>
    <property type="match status" value="2"/>
</dbReference>
<accession>A0A7S1AN02</accession>
<evidence type="ECO:0000313" key="4">
    <source>
        <dbReference type="EMBL" id="CAD8859555.1"/>
    </source>
</evidence>
<protein>
    <recommendedName>
        <fullName evidence="1">ATP-dependent DNA helicase</fullName>
        <ecNumber evidence="1">5.6.2.3</ecNumber>
    </recommendedName>
</protein>
<dbReference type="EC" id="5.6.2.3" evidence="1"/>
<feature type="region of interest" description="Disordered" evidence="2">
    <location>
        <begin position="141"/>
        <end position="161"/>
    </location>
</feature>
<name>A0A7S1AN02_NOCSC</name>
<keyword evidence="1" id="KW-0227">DNA damage</keyword>
<dbReference type="GO" id="GO:0006281">
    <property type="term" value="P:DNA repair"/>
    <property type="evidence" value="ECO:0007669"/>
    <property type="project" value="UniProtKB-KW"/>
</dbReference>
<evidence type="ECO:0000256" key="2">
    <source>
        <dbReference type="SAM" id="MobiDB-lite"/>
    </source>
</evidence>
<dbReference type="Gene3D" id="3.40.50.300">
    <property type="entry name" value="P-loop containing nucleotide triphosphate hydrolases"/>
    <property type="match status" value="2"/>
</dbReference>
<keyword evidence="1" id="KW-0234">DNA repair</keyword>
<dbReference type="AlphaFoldDB" id="A0A7S1AN02"/>
<organism evidence="4">
    <name type="scientific">Noctiluca scintillans</name>
    <name type="common">Sea sparkle</name>
    <name type="synonym">Red tide dinoflagellate</name>
    <dbReference type="NCBI Taxonomy" id="2966"/>
    <lineage>
        <taxon>Eukaryota</taxon>
        <taxon>Sar</taxon>
        <taxon>Alveolata</taxon>
        <taxon>Dinophyceae</taxon>
        <taxon>Noctilucales</taxon>
        <taxon>Noctilucaceae</taxon>
        <taxon>Noctiluca</taxon>
    </lineage>
</organism>
<evidence type="ECO:0000256" key="1">
    <source>
        <dbReference type="RuleBase" id="RU363044"/>
    </source>
</evidence>
<reference evidence="4" key="1">
    <citation type="submission" date="2021-01" db="EMBL/GenBank/DDBJ databases">
        <authorList>
            <person name="Corre E."/>
            <person name="Pelletier E."/>
            <person name="Niang G."/>
            <person name="Scheremetjew M."/>
            <person name="Finn R."/>
            <person name="Kale V."/>
            <person name="Holt S."/>
            <person name="Cochrane G."/>
            <person name="Meng A."/>
            <person name="Brown T."/>
            <person name="Cohen L."/>
        </authorList>
    </citation>
    <scope>NUCLEOTIDE SEQUENCE</scope>
</reference>
<dbReference type="InterPro" id="IPR027417">
    <property type="entry name" value="P-loop_NTPase"/>
</dbReference>
<dbReference type="PANTHER" id="PTHR47642:SF7">
    <property type="entry name" value="ATP-DEPENDENT DNA HELICASE PIF1"/>
    <property type="match status" value="1"/>
</dbReference>
<sequence>MLDDRCRKAHHVEAERGTFMVHVTQERGLRSGSLVRKNLGNVEVGVSVDTRTLDVCVRGKVEQYPMEDSTIHHSRVTSGFLGVKSVKKDQQLLINGDPTSVCQLFRLMLAATEGCRKRVSSGRYSQLEGVLPKRQRTMAGEAALRGPESATAPAGSSKHEVDSRLTVEQRAVCAAAVRGESLFFTGGAGTGKSFLLQQLLRVLDTSRTAVTASTALAASHLGGTTLHKWAGVGRAEADVVALAEELRKKTDAVRRWRRTKTLVIDEVSMVDGTLFEKLDVLARATRRSDTAFGGMQLVLAGDFLQLPPVCRKGRDLSPCFTFQVPAWKAIKRTFELTEIFRQKDRSFCEVLNEIRFGSLSEKAVELLRPRLVRGGLVHGRDGKEVTRLMPLRSEVEEINRREARLLAGEAVRFDARDQGDSLQLDAASGAPPILELKVGSLVVLTRTIDISRKLVNGSQGRVTGFTGSGALKRPIIRFTGAEITLDLMPFDVRSGTGVAVREQLPLDFGWAMSVHKSQGLSLSGVEVNLENIFEHGQTYVALSRAQTLDGLHLIGSEESLRRSVHADAHCVAFHRGISHGARQVPRTPSKIARVPDYTDKENWSAVANSPAVFGGA</sequence>
<dbReference type="GO" id="GO:0016787">
    <property type="term" value="F:hydrolase activity"/>
    <property type="evidence" value="ECO:0007669"/>
    <property type="project" value="UniProtKB-KW"/>
</dbReference>
<keyword evidence="1" id="KW-0233">DNA recombination</keyword>
<keyword evidence="1" id="KW-0347">Helicase</keyword>
<keyword evidence="1" id="KW-0067">ATP-binding</keyword>
<keyword evidence="1" id="KW-0378">Hydrolase</keyword>
<dbReference type="EMBL" id="HBFQ01047580">
    <property type="protein sequence ID" value="CAD8859555.1"/>
    <property type="molecule type" value="Transcribed_RNA"/>
</dbReference>
<dbReference type="GO" id="GO:0043139">
    <property type="term" value="F:5'-3' DNA helicase activity"/>
    <property type="evidence" value="ECO:0007669"/>
    <property type="project" value="UniProtKB-EC"/>
</dbReference>
<dbReference type="GO" id="GO:0006310">
    <property type="term" value="P:DNA recombination"/>
    <property type="evidence" value="ECO:0007669"/>
    <property type="project" value="UniProtKB-KW"/>
</dbReference>